<comment type="subcellular location">
    <subcellularLocation>
        <location evidence="1">Cytoplasm</location>
    </subcellularLocation>
</comment>
<dbReference type="PANTHER" id="PTHR24155">
    <property type="entry name" value="OSTEOCLAST-STIMULATING FACTOR 1"/>
    <property type="match status" value="1"/>
</dbReference>
<dbReference type="SUPFAM" id="SSF50044">
    <property type="entry name" value="SH3-domain"/>
    <property type="match status" value="1"/>
</dbReference>
<keyword evidence="4" id="KW-0677">Repeat</keyword>
<dbReference type="SMART" id="SM00326">
    <property type="entry name" value="SH3"/>
    <property type="match status" value="1"/>
</dbReference>
<dbReference type="EMBL" id="KZ345141">
    <property type="protein sequence ID" value="PIO75449.1"/>
    <property type="molecule type" value="Genomic_DNA"/>
</dbReference>
<keyword evidence="3" id="KW-0963">Cytoplasm</keyword>
<dbReference type="PROSITE" id="PS50002">
    <property type="entry name" value="SH3"/>
    <property type="match status" value="1"/>
</dbReference>
<dbReference type="InterPro" id="IPR036028">
    <property type="entry name" value="SH3-like_dom_sf"/>
</dbReference>
<keyword evidence="5" id="KW-0040">ANK repeat</keyword>
<evidence type="ECO:0000256" key="1">
    <source>
        <dbReference type="ARBA" id="ARBA00004496"/>
    </source>
</evidence>
<dbReference type="GO" id="GO:0007165">
    <property type="term" value="P:signal transduction"/>
    <property type="evidence" value="ECO:0007669"/>
    <property type="project" value="TreeGrafter"/>
</dbReference>
<dbReference type="PANTHER" id="PTHR24155:SF10">
    <property type="entry name" value="OSTEOCLAST-STIMULATING FACTOR 1"/>
    <property type="match status" value="1"/>
</dbReference>
<evidence type="ECO:0000256" key="5">
    <source>
        <dbReference type="ARBA" id="ARBA00023043"/>
    </source>
</evidence>
<dbReference type="AlphaFoldDB" id="A0A2G9UYV8"/>
<evidence type="ECO:0000256" key="4">
    <source>
        <dbReference type="ARBA" id="ARBA00022737"/>
    </source>
</evidence>
<proteinExistence type="predicted"/>
<keyword evidence="2 6" id="KW-0728">SH3 domain</keyword>
<accession>A0A2G9UYV8</accession>
<keyword evidence="9" id="KW-1185">Reference proteome</keyword>
<gene>
    <name evidence="8" type="ORF">TELCIR_02498</name>
</gene>
<dbReference type="Pfam" id="PF14604">
    <property type="entry name" value="SH3_9"/>
    <property type="match status" value="1"/>
</dbReference>
<name>A0A2G9UYV8_TELCI</name>
<feature type="domain" description="SH3" evidence="7">
    <location>
        <begin position="12"/>
        <end position="72"/>
    </location>
</feature>
<dbReference type="InterPro" id="IPR001452">
    <property type="entry name" value="SH3_domain"/>
</dbReference>
<reference evidence="8 9" key="1">
    <citation type="submission" date="2015-09" db="EMBL/GenBank/DDBJ databases">
        <title>Draft genome of the parasitic nematode Teladorsagia circumcincta isolate WARC Sus (inbred).</title>
        <authorList>
            <person name="Mitreva M."/>
        </authorList>
    </citation>
    <scope>NUCLEOTIDE SEQUENCE [LARGE SCALE GENOMIC DNA]</scope>
    <source>
        <strain evidence="8 9">S</strain>
    </source>
</reference>
<dbReference type="Proteomes" id="UP000230423">
    <property type="component" value="Unassembled WGS sequence"/>
</dbReference>
<sequence>MTAPPRPAPKPGRVRVYRALYDYEARSDQEMSFAEGDLLYVSDSGPNDDWLPAACGGKKGLVPANYGSKCSVFIVSPHFSNASQVTPIFTKCESTGVGGKRSPILLWPQC</sequence>
<protein>
    <submittedName>
        <fullName evidence="8">SH3 domain protein</fullName>
    </submittedName>
</protein>
<evidence type="ECO:0000256" key="3">
    <source>
        <dbReference type="ARBA" id="ARBA00022490"/>
    </source>
</evidence>
<evidence type="ECO:0000313" key="8">
    <source>
        <dbReference type="EMBL" id="PIO75449.1"/>
    </source>
</evidence>
<dbReference type="Gene3D" id="2.30.30.40">
    <property type="entry name" value="SH3 Domains"/>
    <property type="match status" value="1"/>
</dbReference>
<organism evidence="8 9">
    <name type="scientific">Teladorsagia circumcincta</name>
    <name type="common">Brown stomach worm</name>
    <name type="synonym">Ostertagia circumcincta</name>
    <dbReference type="NCBI Taxonomy" id="45464"/>
    <lineage>
        <taxon>Eukaryota</taxon>
        <taxon>Metazoa</taxon>
        <taxon>Ecdysozoa</taxon>
        <taxon>Nematoda</taxon>
        <taxon>Chromadorea</taxon>
        <taxon>Rhabditida</taxon>
        <taxon>Rhabditina</taxon>
        <taxon>Rhabditomorpha</taxon>
        <taxon>Strongyloidea</taxon>
        <taxon>Trichostrongylidae</taxon>
        <taxon>Teladorsagia</taxon>
    </lineage>
</organism>
<evidence type="ECO:0000256" key="6">
    <source>
        <dbReference type="PROSITE-ProRule" id="PRU00192"/>
    </source>
</evidence>
<evidence type="ECO:0000313" key="9">
    <source>
        <dbReference type="Proteomes" id="UP000230423"/>
    </source>
</evidence>
<evidence type="ECO:0000256" key="2">
    <source>
        <dbReference type="ARBA" id="ARBA00022443"/>
    </source>
</evidence>
<dbReference type="GO" id="GO:0005737">
    <property type="term" value="C:cytoplasm"/>
    <property type="evidence" value="ECO:0007669"/>
    <property type="project" value="UniProtKB-SubCell"/>
</dbReference>
<evidence type="ECO:0000259" key="7">
    <source>
        <dbReference type="PROSITE" id="PS50002"/>
    </source>
</evidence>
<dbReference type="OrthoDB" id="207120at2759"/>
<dbReference type="PRINTS" id="PR00452">
    <property type="entry name" value="SH3DOMAIN"/>
</dbReference>